<name>A0A845AM77_9SPHN</name>
<comment type="caution">
    <text evidence="1">The sequence shown here is derived from an EMBL/GenBank/DDBJ whole genome shotgun (WGS) entry which is preliminary data.</text>
</comment>
<reference evidence="1 2" key="1">
    <citation type="submission" date="2019-12" db="EMBL/GenBank/DDBJ databases">
        <title>Genomic-based taxomic classification of the family Erythrobacteraceae.</title>
        <authorList>
            <person name="Xu L."/>
        </authorList>
    </citation>
    <scope>NUCLEOTIDE SEQUENCE [LARGE SCALE GENOMIC DNA]</scope>
    <source>
        <strain evidence="1 2">JCM 16677</strain>
    </source>
</reference>
<organism evidence="1 2">
    <name type="scientific">Parerythrobacter jejuensis</name>
    <dbReference type="NCBI Taxonomy" id="795812"/>
    <lineage>
        <taxon>Bacteria</taxon>
        <taxon>Pseudomonadati</taxon>
        <taxon>Pseudomonadota</taxon>
        <taxon>Alphaproteobacteria</taxon>
        <taxon>Sphingomonadales</taxon>
        <taxon>Erythrobacteraceae</taxon>
        <taxon>Parerythrobacter</taxon>
    </lineage>
</organism>
<proteinExistence type="predicted"/>
<dbReference type="EMBL" id="WTYE01000001">
    <property type="protein sequence ID" value="MXP31892.1"/>
    <property type="molecule type" value="Genomic_DNA"/>
</dbReference>
<dbReference type="InterPro" id="IPR014917">
    <property type="entry name" value="DUF1800"/>
</dbReference>
<dbReference type="OrthoDB" id="9772295at2"/>
<evidence type="ECO:0000313" key="2">
    <source>
        <dbReference type="Proteomes" id="UP000446786"/>
    </source>
</evidence>
<gene>
    <name evidence="1" type="ORF">GRI94_08650</name>
</gene>
<dbReference type="AlphaFoldDB" id="A0A845AM77"/>
<keyword evidence="2" id="KW-1185">Reference proteome</keyword>
<dbReference type="Pfam" id="PF08811">
    <property type="entry name" value="DUF1800"/>
    <property type="match status" value="1"/>
</dbReference>
<dbReference type="Proteomes" id="UP000446786">
    <property type="component" value="Unassembled WGS sequence"/>
</dbReference>
<accession>A0A845AM77</accession>
<evidence type="ECO:0000313" key="1">
    <source>
        <dbReference type="EMBL" id="MXP31892.1"/>
    </source>
</evidence>
<protein>
    <submittedName>
        <fullName evidence="1">DUF1800 family protein</fullName>
    </submittedName>
</protein>
<sequence>MNRFGLGAQGVQSAPDRPRVWLLDQLSEFDPAPRPIAARPTGADAAKDFLAYRAAQRNARRGQRDLTSLEDASDGLRQVLRGYFRGARQSYIADVGARAQAAVESNAPFVERMVHFWSNHFTVSVAKRQASAFAGPYEFGAIRPHVLGKFGDMLRATALHPAMLLYLDQLQSVGPNSVGARFRNGRRRDPNQNQVGLNENLAREIFELHTLGVDGGYAQSDVTEFARALTGFTLAGLPFLRNAIELGNGVAFADLVHEPGSRTIMGQTYRQSGGEQALAILSDLSRHPATARHIATKLARHFSSDDPPPSLVTRLETVFLETDGDLPSLYRTLIEAPEPWQNGAMKFRTPWEWSIASLRATGTTGINPRIFTGMQSELGQVVWGAPSPAGYPDLAKDWAAPDALVRRIEVAARIAGNARPSSVPTLARNLFPDSLGEPTATAIARAESPRQGLALLLSSPEMMRR</sequence>